<gene>
    <name evidence="2" type="ORF">Slati_2454300</name>
</gene>
<comment type="caution">
    <text evidence="2">The sequence shown here is derived from an EMBL/GenBank/DDBJ whole genome shotgun (WGS) entry which is preliminary data.</text>
</comment>
<keyword evidence="1" id="KW-0732">Signal</keyword>
<proteinExistence type="predicted"/>
<evidence type="ECO:0000256" key="1">
    <source>
        <dbReference type="SAM" id="SignalP"/>
    </source>
</evidence>
<reference evidence="2" key="1">
    <citation type="submission" date="2020-06" db="EMBL/GenBank/DDBJ databases">
        <authorList>
            <person name="Li T."/>
            <person name="Hu X."/>
            <person name="Zhang T."/>
            <person name="Song X."/>
            <person name="Zhang H."/>
            <person name="Dai N."/>
            <person name="Sheng W."/>
            <person name="Hou X."/>
            <person name="Wei L."/>
        </authorList>
    </citation>
    <scope>NUCLEOTIDE SEQUENCE</scope>
    <source>
        <strain evidence="2">KEN1</strain>
        <tissue evidence="2">Leaf</tissue>
    </source>
</reference>
<evidence type="ECO:0008006" key="3">
    <source>
        <dbReference type="Google" id="ProtNLM"/>
    </source>
</evidence>
<accession>A0AAW2WEF8</accession>
<dbReference type="AlphaFoldDB" id="A0AAW2WEF8"/>
<dbReference type="PANTHER" id="PTHR33116:SF84">
    <property type="entry name" value="RNA-DIRECTED DNA POLYMERASE"/>
    <property type="match status" value="1"/>
</dbReference>
<dbReference type="PANTHER" id="PTHR33116">
    <property type="entry name" value="REVERSE TRANSCRIPTASE ZINC-BINDING DOMAIN-CONTAINING PROTEIN-RELATED-RELATED"/>
    <property type="match status" value="1"/>
</dbReference>
<evidence type="ECO:0000313" key="2">
    <source>
        <dbReference type="EMBL" id="KAL0439713.1"/>
    </source>
</evidence>
<name>A0AAW2WEF8_9LAMI</name>
<sequence length="171" mass="19034">MSDRYIYLSVASLYLLSCLVSRLPAEEPPYCVSLCSCGSGRPPLYLGLPGRVPSPSLFGFAPSGLRLSLADCRPLLLKVDSRIKGWDGIMLSFAGRVQLVKSVLMSLQVYWAMAFILPKRLFGRLRSAFDPFFGRVPQEWGMPKFLGNRCVNRLRKVASALRIFLPLTEGS</sequence>
<dbReference type="EMBL" id="JACGWN010000008">
    <property type="protein sequence ID" value="KAL0439713.1"/>
    <property type="molecule type" value="Genomic_DNA"/>
</dbReference>
<feature type="signal peptide" evidence="1">
    <location>
        <begin position="1"/>
        <end position="25"/>
    </location>
</feature>
<reference evidence="2" key="2">
    <citation type="journal article" date="2024" name="Plant">
        <title>Genomic evolution and insights into agronomic trait innovations of Sesamum species.</title>
        <authorList>
            <person name="Miao H."/>
            <person name="Wang L."/>
            <person name="Qu L."/>
            <person name="Liu H."/>
            <person name="Sun Y."/>
            <person name="Le M."/>
            <person name="Wang Q."/>
            <person name="Wei S."/>
            <person name="Zheng Y."/>
            <person name="Lin W."/>
            <person name="Duan Y."/>
            <person name="Cao H."/>
            <person name="Xiong S."/>
            <person name="Wang X."/>
            <person name="Wei L."/>
            <person name="Li C."/>
            <person name="Ma Q."/>
            <person name="Ju M."/>
            <person name="Zhao R."/>
            <person name="Li G."/>
            <person name="Mu C."/>
            <person name="Tian Q."/>
            <person name="Mei H."/>
            <person name="Zhang T."/>
            <person name="Gao T."/>
            <person name="Zhang H."/>
        </authorList>
    </citation>
    <scope>NUCLEOTIDE SEQUENCE</scope>
    <source>
        <strain evidence="2">KEN1</strain>
    </source>
</reference>
<organism evidence="2">
    <name type="scientific">Sesamum latifolium</name>
    <dbReference type="NCBI Taxonomy" id="2727402"/>
    <lineage>
        <taxon>Eukaryota</taxon>
        <taxon>Viridiplantae</taxon>
        <taxon>Streptophyta</taxon>
        <taxon>Embryophyta</taxon>
        <taxon>Tracheophyta</taxon>
        <taxon>Spermatophyta</taxon>
        <taxon>Magnoliopsida</taxon>
        <taxon>eudicotyledons</taxon>
        <taxon>Gunneridae</taxon>
        <taxon>Pentapetalae</taxon>
        <taxon>asterids</taxon>
        <taxon>lamiids</taxon>
        <taxon>Lamiales</taxon>
        <taxon>Pedaliaceae</taxon>
        <taxon>Sesamum</taxon>
    </lineage>
</organism>
<protein>
    <recommendedName>
        <fullName evidence="3">Secreted protein</fullName>
    </recommendedName>
</protein>
<feature type="chain" id="PRO_5043318530" description="Secreted protein" evidence="1">
    <location>
        <begin position="26"/>
        <end position="171"/>
    </location>
</feature>